<gene>
    <name evidence="3" type="ORF">OJ253_2456</name>
</gene>
<dbReference type="EMBL" id="JAPCXC010000061">
    <property type="protein sequence ID" value="KAJ1607231.1"/>
    <property type="molecule type" value="Genomic_DNA"/>
</dbReference>
<reference evidence="3" key="1">
    <citation type="submission" date="2022-10" db="EMBL/GenBank/DDBJ databases">
        <title>Adaptive evolution leads to modifications in subtelomeric GC content in a zoonotic Cryptosporidium species.</title>
        <authorList>
            <person name="Li J."/>
            <person name="Feng Y."/>
            <person name="Xiao L."/>
        </authorList>
    </citation>
    <scope>NUCLEOTIDE SEQUENCE</scope>
    <source>
        <strain evidence="3">33844</strain>
    </source>
</reference>
<feature type="signal peptide" evidence="2">
    <location>
        <begin position="1"/>
        <end position="21"/>
    </location>
</feature>
<keyword evidence="1" id="KW-1133">Transmembrane helix</keyword>
<evidence type="ECO:0000256" key="1">
    <source>
        <dbReference type="SAM" id="Phobius"/>
    </source>
</evidence>
<comment type="caution">
    <text evidence="3">The sequence shown here is derived from an EMBL/GenBank/DDBJ whole genome shotgun (WGS) entry which is preliminary data.</text>
</comment>
<name>A0A9D5DF75_9CRYT</name>
<organism evidence="3">
    <name type="scientific">Cryptosporidium canis</name>
    <dbReference type="NCBI Taxonomy" id="195482"/>
    <lineage>
        <taxon>Eukaryota</taxon>
        <taxon>Sar</taxon>
        <taxon>Alveolata</taxon>
        <taxon>Apicomplexa</taxon>
        <taxon>Conoidasida</taxon>
        <taxon>Coccidia</taxon>
        <taxon>Eucoccidiorida</taxon>
        <taxon>Eimeriorina</taxon>
        <taxon>Cryptosporidiidae</taxon>
        <taxon>Cryptosporidium</taxon>
    </lineage>
</organism>
<feature type="transmembrane region" description="Helical" evidence="1">
    <location>
        <begin position="757"/>
        <end position="782"/>
    </location>
</feature>
<keyword evidence="1 3" id="KW-0812">Transmembrane</keyword>
<evidence type="ECO:0000313" key="3">
    <source>
        <dbReference type="EMBL" id="KAJ1607231.1"/>
    </source>
</evidence>
<protein>
    <submittedName>
        <fullName evidence="3">Signal peptide and a transmembrane domain-containing protein</fullName>
    </submittedName>
</protein>
<dbReference type="OrthoDB" id="343747at2759"/>
<keyword evidence="1" id="KW-0472">Membrane</keyword>
<feature type="chain" id="PRO_5039029665" evidence="2">
    <location>
        <begin position="22"/>
        <end position="783"/>
    </location>
</feature>
<evidence type="ECO:0000256" key="2">
    <source>
        <dbReference type="SAM" id="SignalP"/>
    </source>
</evidence>
<accession>A0A9D5DF75</accession>
<proteinExistence type="predicted"/>
<dbReference type="Proteomes" id="UP001067231">
    <property type="component" value="Unassembled WGS sequence"/>
</dbReference>
<sequence>MNKLERIIAFCALVFISGLFGVEVSKETGACAMGRTDKDDLGFLTEKINTDIYTRRIRDAEYIELKQESKEEGQDKTDERIELIKDNISQDIIQVLRVNWELGNKQLRIQIHWVLLQLILKTEVSRERPKGMGLLCEYSDCLNFIKTHQKLLLRSGLTREEKILSAQRACISFFDNLFKIRSKWSRIGLEDYYSLSRRVQSSELYMSWMELYKVDPPRSQWLILRRLAINQSDEILRLFKILTRDDEYKSIENIFIEFMTQFNYNDDCKLDEKVVGREMSKYFKVRHSEGWRNSMNLLKCGSKGRYKGNSKNFRIYLPEEMPDLYLYHHQVNTCVLNLGIMSLYPELRVFFYDVLKRRPTYYIFHRKSISVSRKTLLRSNQLCNLMLELTRRLERSYYLMHVRQKRYLPLRDLEGASNFASQFVEELGLSGSIRKGGLVKPLPFHSYYYSSPLDTEIQLIFTSWRLYPSSDRDALITWTSDYAKLVKRKHAYSFLDPKIDMLKKFVSEDEHDLRASVMKEERNASDGLFLLYFRKKADVLRSNRERMVKYLGEVAGGNGGEADSHVMDQSDLYPSVFSMVPILFINSNLWGVHKFLYRYPVLVQANLKKLLSLSETVKIGEKVLGDIRVRDISTCIKVATIFWKNKGIKVNNRTFRIIDSDDLSELYDKSEELSKVYMDYATLYLLCVKSVSQGLVYHRRVLMYQFGQKFDDYWRLSMQLDMNDEESSNSFQYINKKNINLHSLPNDFIVPKLTKGVYISILSAYLLLTIGAVCIQSLITIIF</sequence>
<keyword evidence="2" id="KW-0732">Signal</keyword>
<dbReference type="AlphaFoldDB" id="A0A9D5DF75"/>